<sequence length="78" mass="9264">MRSLASSFGFIKTKCMLSIGSYLWILMNDKLSPTFMIKRKQLFRNWILSACSPEVKMMNSICIFYTHSVRILKSRWDY</sequence>
<reference evidence="1" key="1">
    <citation type="submission" date="2014-09" db="EMBL/GenBank/DDBJ databases">
        <authorList>
            <person name="Magalhaes I.L.F."/>
            <person name="Oliveira U."/>
            <person name="Santos F.R."/>
            <person name="Vidigal T.H.D.A."/>
            <person name="Brescovit A.D."/>
            <person name="Santos A.J."/>
        </authorList>
    </citation>
    <scope>NUCLEOTIDE SEQUENCE</scope>
    <source>
        <tissue evidence="1">Shoot tissue taken approximately 20 cm above the soil surface</tissue>
    </source>
</reference>
<accession>A0A0A9HM23</accession>
<protein>
    <submittedName>
        <fullName evidence="1">Uncharacterized protein</fullName>
    </submittedName>
</protein>
<dbReference type="EMBL" id="GBRH01163948">
    <property type="protein sequence ID" value="JAE33948.1"/>
    <property type="molecule type" value="Transcribed_RNA"/>
</dbReference>
<organism evidence="1">
    <name type="scientific">Arundo donax</name>
    <name type="common">Giant reed</name>
    <name type="synonym">Donax arundinaceus</name>
    <dbReference type="NCBI Taxonomy" id="35708"/>
    <lineage>
        <taxon>Eukaryota</taxon>
        <taxon>Viridiplantae</taxon>
        <taxon>Streptophyta</taxon>
        <taxon>Embryophyta</taxon>
        <taxon>Tracheophyta</taxon>
        <taxon>Spermatophyta</taxon>
        <taxon>Magnoliopsida</taxon>
        <taxon>Liliopsida</taxon>
        <taxon>Poales</taxon>
        <taxon>Poaceae</taxon>
        <taxon>PACMAD clade</taxon>
        <taxon>Arundinoideae</taxon>
        <taxon>Arundineae</taxon>
        <taxon>Arundo</taxon>
    </lineage>
</organism>
<proteinExistence type="predicted"/>
<reference evidence="1" key="2">
    <citation type="journal article" date="2015" name="Data Brief">
        <title>Shoot transcriptome of the giant reed, Arundo donax.</title>
        <authorList>
            <person name="Barrero R.A."/>
            <person name="Guerrero F.D."/>
            <person name="Moolhuijzen P."/>
            <person name="Goolsby J.A."/>
            <person name="Tidwell J."/>
            <person name="Bellgard S.E."/>
            <person name="Bellgard M.I."/>
        </authorList>
    </citation>
    <scope>NUCLEOTIDE SEQUENCE</scope>
    <source>
        <tissue evidence="1">Shoot tissue taken approximately 20 cm above the soil surface</tissue>
    </source>
</reference>
<dbReference type="AlphaFoldDB" id="A0A0A9HM23"/>
<evidence type="ECO:0000313" key="1">
    <source>
        <dbReference type="EMBL" id="JAE33948.1"/>
    </source>
</evidence>
<name>A0A0A9HM23_ARUDO</name>